<dbReference type="GO" id="GO:0005886">
    <property type="term" value="C:plasma membrane"/>
    <property type="evidence" value="ECO:0007669"/>
    <property type="project" value="UniProtKB-SubCell"/>
</dbReference>
<dbReference type="Proteomes" id="UP000095401">
    <property type="component" value="Chromosome"/>
</dbReference>
<feature type="transmembrane region" description="Helical" evidence="8">
    <location>
        <begin position="69"/>
        <end position="88"/>
    </location>
</feature>
<feature type="transmembrane region" description="Helical" evidence="8">
    <location>
        <begin position="165"/>
        <end position="186"/>
    </location>
</feature>
<dbReference type="KEGG" id="aprs:BI364_08715"/>
<comment type="subcellular location">
    <subcellularLocation>
        <location evidence="1 8">Cell membrane</location>
        <topology evidence="1 8">Multi-pass membrane protein</topology>
    </subcellularLocation>
</comment>
<keyword evidence="6 8" id="KW-1133">Transmembrane helix</keyword>
<evidence type="ECO:0000256" key="7">
    <source>
        <dbReference type="ARBA" id="ARBA00023136"/>
    </source>
</evidence>
<evidence type="ECO:0000256" key="3">
    <source>
        <dbReference type="ARBA" id="ARBA00022448"/>
    </source>
</evidence>
<evidence type="ECO:0000313" key="10">
    <source>
        <dbReference type="Proteomes" id="UP000095401"/>
    </source>
</evidence>
<proteinExistence type="inferred from homology"/>
<feature type="transmembrane region" description="Helical" evidence="8">
    <location>
        <begin position="224"/>
        <end position="241"/>
    </location>
</feature>
<dbReference type="InterPro" id="IPR052017">
    <property type="entry name" value="TSUP"/>
</dbReference>
<dbReference type="Pfam" id="PF01925">
    <property type="entry name" value="TauE"/>
    <property type="match status" value="1"/>
</dbReference>
<accession>A0A1D8INJ5</accession>
<sequence>MIAAIALVLVCGGFIKGAIGIGMPVFVVSVLGGFLTPHTIIAILLVPIVVANLWQCLSSDHLRWALARFWPLILAFGIGTVIGAQLLVSVPTRGLFVLLGCVVLGFCLTSWLNPHLHLPSQYERGAGPGVGLFAGVLNGVSLINGPPLILYLVALKLDRERFIGAYGLIALCGSIPLSASLIGLGIVSVPQLWGSTLALIPTLFGIAVGQWLRQRIDQARFRQLLLVALVFLGTNLLRRGLMG</sequence>
<evidence type="ECO:0000256" key="8">
    <source>
        <dbReference type="RuleBase" id="RU363041"/>
    </source>
</evidence>
<feature type="transmembrane region" description="Helical" evidence="8">
    <location>
        <begin position="132"/>
        <end position="153"/>
    </location>
</feature>
<evidence type="ECO:0000313" key="9">
    <source>
        <dbReference type="EMBL" id="AOU98032.1"/>
    </source>
</evidence>
<gene>
    <name evidence="9" type="ORF">BI364_08715</name>
</gene>
<reference evidence="10" key="1">
    <citation type="submission" date="2016-09" db="EMBL/GenBank/DDBJ databases">
        <title>Acidihalobacter prosperus F5.</title>
        <authorList>
            <person name="Khaleque H.N."/>
            <person name="Ramsay J.P."/>
            <person name="Kaksonen A.H."/>
            <person name="Boxall N.J."/>
            <person name="Watkin E.L.J."/>
        </authorList>
    </citation>
    <scope>NUCLEOTIDE SEQUENCE [LARGE SCALE GENOMIC DNA]</scope>
    <source>
        <strain evidence="10">F5</strain>
    </source>
</reference>
<dbReference type="PANTHER" id="PTHR30269">
    <property type="entry name" value="TRANSMEMBRANE PROTEIN YFCA"/>
    <property type="match status" value="1"/>
</dbReference>
<evidence type="ECO:0000256" key="2">
    <source>
        <dbReference type="ARBA" id="ARBA00009142"/>
    </source>
</evidence>
<evidence type="ECO:0000256" key="6">
    <source>
        <dbReference type="ARBA" id="ARBA00022989"/>
    </source>
</evidence>
<feature type="transmembrane region" description="Helical" evidence="8">
    <location>
        <begin position="192"/>
        <end position="212"/>
    </location>
</feature>
<dbReference type="AlphaFoldDB" id="A0A1D8INJ5"/>
<keyword evidence="4 8" id="KW-1003">Cell membrane</keyword>
<dbReference type="InterPro" id="IPR002781">
    <property type="entry name" value="TM_pro_TauE-like"/>
</dbReference>
<keyword evidence="3" id="KW-0813">Transport</keyword>
<feature type="transmembrane region" description="Helical" evidence="8">
    <location>
        <begin position="95"/>
        <end position="112"/>
    </location>
</feature>
<protein>
    <recommendedName>
        <fullName evidence="8">Probable membrane transporter protein</fullName>
    </recommendedName>
</protein>
<name>A0A1D8INJ5_9GAMM</name>
<evidence type="ECO:0000256" key="5">
    <source>
        <dbReference type="ARBA" id="ARBA00022692"/>
    </source>
</evidence>
<keyword evidence="10" id="KW-1185">Reference proteome</keyword>
<keyword evidence="5 8" id="KW-0812">Transmembrane</keyword>
<evidence type="ECO:0000256" key="4">
    <source>
        <dbReference type="ARBA" id="ARBA00022475"/>
    </source>
</evidence>
<comment type="similarity">
    <text evidence="2 8">Belongs to the 4-toluene sulfonate uptake permease (TSUP) (TC 2.A.102) family.</text>
</comment>
<feature type="transmembrane region" description="Helical" evidence="8">
    <location>
        <begin position="39"/>
        <end position="57"/>
    </location>
</feature>
<feature type="transmembrane region" description="Helical" evidence="8">
    <location>
        <begin position="6"/>
        <end position="32"/>
    </location>
</feature>
<organism evidence="9 10">
    <name type="scientific">Acidihalobacter yilgarnensis</name>
    <dbReference type="NCBI Taxonomy" id="2819280"/>
    <lineage>
        <taxon>Bacteria</taxon>
        <taxon>Pseudomonadati</taxon>
        <taxon>Pseudomonadota</taxon>
        <taxon>Gammaproteobacteria</taxon>
        <taxon>Chromatiales</taxon>
        <taxon>Ectothiorhodospiraceae</taxon>
        <taxon>Acidihalobacter</taxon>
    </lineage>
</organism>
<keyword evidence="7 8" id="KW-0472">Membrane</keyword>
<evidence type="ECO:0000256" key="1">
    <source>
        <dbReference type="ARBA" id="ARBA00004651"/>
    </source>
</evidence>
<dbReference type="PANTHER" id="PTHR30269:SF32">
    <property type="entry name" value="MEMBRANE TRANSPORTER PROTEIN-RELATED"/>
    <property type="match status" value="1"/>
</dbReference>
<dbReference type="EMBL" id="CP017415">
    <property type="protein sequence ID" value="AOU98032.1"/>
    <property type="molecule type" value="Genomic_DNA"/>
</dbReference>